<comment type="caution">
    <text evidence="2">The sequence shown here is derived from an EMBL/GenBank/DDBJ whole genome shotgun (WGS) entry which is preliminary data.</text>
</comment>
<dbReference type="EMBL" id="JAJEQW010000006">
    <property type="protein sequence ID" value="MCC2242018.1"/>
    <property type="molecule type" value="Genomic_DNA"/>
</dbReference>
<feature type="domain" description="Nucleotide modification associated" evidence="1">
    <location>
        <begin position="3"/>
        <end position="192"/>
    </location>
</feature>
<evidence type="ECO:0000313" key="2">
    <source>
        <dbReference type="EMBL" id="MCC2242018.1"/>
    </source>
</evidence>
<dbReference type="Pfam" id="PF18753">
    <property type="entry name" value="Nmad2"/>
    <property type="match status" value="1"/>
</dbReference>
<name>A0AAW4WI95_9FIRM</name>
<evidence type="ECO:0000313" key="3">
    <source>
        <dbReference type="Proteomes" id="UP001198893"/>
    </source>
</evidence>
<dbReference type="InterPro" id="IPR041180">
    <property type="entry name" value="Nmad2"/>
</dbReference>
<gene>
    <name evidence="2" type="ORF">LKD47_06845</name>
</gene>
<evidence type="ECO:0000259" key="1">
    <source>
        <dbReference type="Pfam" id="PF18753"/>
    </source>
</evidence>
<dbReference type="RefSeq" id="WP_117841271.1">
    <property type="nucleotide sequence ID" value="NZ_JAJEQW010000006.1"/>
</dbReference>
<sequence>MYLYSYVITRDYGFAPNPFWNICSLATCKPQIRERALKGDWVAGFGGANTAIVHKMVFLMQVDEICTFDEYWVDPRYFVKRPRFDGNYQQCYGDNIYHHIDGEWMQENSHHSYADGINKNNLIHDTRIDRVLISFHYWYFGENAIELPKEFKEVIATGRGYKKLQNNICADVTNWVGNYYEMGQNGLPYKWKKFGQFVRFEGEKK</sequence>
<dbReference type="Proteomes" id="UP001198893">
    <property type="component" value="Unassembled WGS sequence"/>
</dbReference>
<accession>A0AAW4WI95</accession>
<protein>
    <recommendedName>
        <fullName evidence="1">Nucleotide modification associated domain-containing protein</fullName>
    </recommendedName>
</protein>
<proteinExistence type="predicted"/>
<organism evidence="2 3">
    <name type="scientific">Roseburia amylophila</name>
    <dbReference type="NCBI Taxonomy" id="2981794"/>
    <lineage>
        <taxon>Bacteria</taxon>
        <taxon>Bacillati</taxon>
        <taxon>Bacillota</taxon>
        <taxon>Clostridia</taxon>
        <taxon>Lachnospirales</taxon>
        <taxon>Lachnospiraceae</taxon>
        <taxon>Roseburia</taxon>
    </lineage>
</organism>
<reference evidence="2" key="1">
    <citation type="submission" date="2021-10" db="EMBL/GenBank/DDBJ databases">
        <title>Anaerobic single-cell dispensing facilitates the cultivation of human gut bacteria.</title>
        <authorList>
            <person name="Afrizal A."/>
        </authorList>
    </citation>
    <scope>NUCLEOTIDE SEQUENCE</scope>
    <source>
        <strain evidence="2">CLA-AA-H204</strain>
    </source>
</reference>
<dbReference type="AlphaFoldDB" id="A0AAW4WI95"/>